<dbReference type="Pfam" id="PF01145">
    <property type="entry name" value="Band_7"/>
    <property type="match status" value="1"/>
</dbReference>
<feature type="compositionally biased region" description="Basic and acidic residues" evidence="2">
    <location>
        <begin position="359"/>
        <end position="379"/>
    </location>
</feature>
<comment type="similarity">
    <text evidence="1">Belongs to the band 7/mec-2 family.</text>
</comment>
<dbReference type="Gene3D" id="3.30.479.30">
    <property type="entry name" value="Band 7 domain"/>
    <property type="match status" value="1"/>
</dbReference>
<evidence type="ECO:0000256" key="2">
    <source>
        <dbReference type="SAM" id="MobiDB-lite"/>
    </source>
</evidence>
<reference evidence="5" key="1">
    <citation type="journal article" date="2006" name="PLoS Biol.">
        <title>Macronuclear genome sequence of the ciliate Tetrahymena thermophila, a model eukaryote.</title>
        <authorList>
            <person name="Eisen J.A."/>
            <person name="Coyne R.S."/>
            <person name="Wu M."/>
            <person name="Wu D."/>
            <person name="Thiagarajan M."/>
            <person name="Wortman J.R."/>
            <person name="Badger J.H."/>
            <person name="Ren Q."/>
            <person name="Amedeo P."/>
            <person name="Jones K.M."/>
            <person name="Tallon L.J."/>
            <person name="Delcher A.L."/>
            <person name="Salzberg S.L."/>
            <person name="Silva J.C."/>
            <person name="Haas B.J."/>
            <person name="Majoros W.H."/>
            <person name="Farzad M."/>
            <person name="Carlton J.M."/>
            <person name="Smith R.K. Jr."/>
            <person name="Garg J."/>
            <person name="Pearlman R.E."/>
            <person name="Karrer K.M."/>
            <person name="Sun L."/>
            <person name="Manning G."/>
            <person name="Elde N.C."/>
            <person name="Turkewitz A.P."/>
            <person name="Asai D.J."/>
            <person name="Wilkes D.E."/>
            <person name="Wang Y."/>
            <person name="Cai H."/>
            <person name="Collins K."/>
            <person name="Stewart B.A."/>
            <person name="Lee S.R."/>
            <person name="Wilamowska K."/>
            <person name="Weinberg Z."/>
            <person name="Ruzzo W.L."/>
            <person name="Wloga D."/>
            <person name="Gaertig J."/>
            <person name="Frankel J."/>
            <person name="Tsao C.-C."/>
            <person name="Gorovsky M.A."/>
            <person name="Keeling P.J."/>
            <person name="Waller R.F."/>
            <person name="Patron N.J."/>
            <person name="Cherry J.M."/>
            <person name="Stover N.A."/>
            <person name="Krieger C.J."/>
            <person name="del Toro C."/>
            <person name="Ryder H.F."/>
            <person name="Williamson S.C."/>
            <person name="Barbeau R.A."/>
            <person name="Hamilton E.P."/>
            <person name="Orias E."/>
        </authorList>
    </citation>
    <scope>NUCLEOTIDE SEQUENCE [LARGE SCALE GENOMIC DNA]</scope>
    <source>
        <strain evidence="5">SB210</strain>
    </source>
</reference>
<dbReference type="eggNOG" id="KOG2620">
    <property type="taxonomic scope" value="Eukaryota"/>
</dbReference>
<proteinExistence type="inferred from homology"/>
<dbReference type="GO" id="GO:0005739">
    <property type="term" value="C:mitochondrion"/>
    <property type="evidence" value="ECO:0007669"/>
    <property type="project" value="TreeGrafter"/>
</dbReference>
<feature type="domain" description="Band 7" evidence="3">
    <location>
        <begin position="4"/>
        <end position="162"/>
    </location>
</feature>
<dbReference type="InterPro" id="IPR050710">
    <property type="entry name" value="Band7/mec-2_domain"/>
</dbReference>
<dbReference type="InParanoid" id="I7M4N3"/>
<keyword evidence="5" id="KW-1185">Reference proteome</keyword>
<protein>
    <submittedName>
        <fullName evidence="4">SPFH domain/band 7 family protein</fullName>
    </submittedName>
</protein>
<evidence type="ECO:0000259" key="3">
    <source>
        <dbReference type="SMART" id="SM00244"/>
    </source>
</evidence>
<dbReference type="STRING" id="312017.I7M4N3"/>
<dbReference type="GO" id="GO:0098552">
    <property type="term" value="C:side of membrane"/>
    <property type="evidence" value="ECO:0007669"/>
    <property type="project" value="UniProtKB-ARBA"/>
</dbReference>
<dbReference type="InterPro" id="IPR001107">
    <property type="entry name" value="Band_7"/>
</dbReference>
<organism evidence="4 5">
    <name type="scientific">Tetrahymena thermophila (strain SB210)</name>
    <dbReference type="NCBI Taxonomy" id="312017"/>
    <lineage>
        <taxon>Eukaryota</taxon>
        <taxon>Sar</taxon>
        <taxon>Alveolata</taxon>
        <taxon>Ciliophora</taxon>
        <taxon>Intramacronucleata</taxon>
        <taxon>Oligohymenophorea</taxon>
        <taxon>Hymenostomatida</taxon>
        <taxon>Tetrahymenina</taxon>
        <taxon>Tetrahymenidae</taxon>
        <taxon>Tetrahymena</taxon>
    </lineage>
</organism>
<gene>
    <name evidence="4" type="ORF">TTHERM_00497760</name>
</gene>
<evidence type="ECO:0000256" key="1">
    <source>
        <dbReference type="ARBA" id="ARBA00008164"/>
    </source>
</evidence>
<sequence>MSLKFFTIVKEQSACIVERFGKYHKTLNPGLHFLIPIMDRISYNMSLKEETITVENQQAITKDNVTVLIGGTLFIRIDDPYKASYNVEKPLESVKLLALTVLRSEIGKIKLDKLFKERQELNKAVNQAVNKAANVWGINCLRYEILQIDPPNEIKQSMQYEAEAERLKRREVVISEGKQQSEINISEGKKISQIKSAEGDAESLKLVSTSEAEALKLVGEALDRVKKQNSVSYILIQNYLKNYEKTLRKSNLIIAPEGKVSSDGKSNGNNDLITVAAMLMLNSTSQGRKITQDISNGVQAYESQQSMKQLQNNNYAQQNSLSEYPDLIQKMKFYEDPILYSSDDEAKKNQYQQQQQSKQFDDQSSYRDDYNEKPLKIKV</sequence>
<dbReference type="FunFam" id="3.30.479.30:FF:000004">
    <property type="entry name" value="Putative membrane protease family, stomatin"/>
    <property type="match status" value="1"/>
</dbReference>
<dbReference type="CDD" id="cd08829">
    <property type="entry name" value="SPFH_paraslipin"/>
    <property type="match status" value="1"/>
</dbReference>
<dbReference type="HOGENOM" id="CLU_024949_1_0_1"/>
<evidence type="ECO:0000313" key="4">
    <source>
        <dbReference type="EMBL" id="EAS07722.1"/>
    </source>
</evidence>
<feature type="region of interest" description="Disordered" evidence="2">
    <location>
        <begin position="344"/>
        <end position="379"/>
    </location>
</feature>
<feature type="compositionally biased region" description="Low complexity" evidence="2">
    <location>
        <begin position="349"/>
        <end position="358"/>
    </location>
</feature>
<dbReference type="SMART" id="SM00244">
    <property type="entry name" value="PHB"/>
    <property type="match status" value="1"/>
</dbReference>
<accession>I7M4N3</accession>
<dbReference type="PANTHER" id="PTHR43327:SF10">
    <property type="entry name" value="STOMATIN-LIKE PROTEIN 2, MITOCHONDRIAL"/>
    <property type="match status" value="1"/>
</dbReference>
<dbReference type="InterPro" id="IPR036013">
    <property type="entry name" value="Band_7/SPFH_dom_sf"/>
</dbReference>
<dbReference type="Proteomes" id="UP000009168">
    <property type="component" value="Unassembled WGS sequence"/>
</dbReference>
<dbReference type="RefSeq" id="XP_001027964.1">
    <property type="nucleotide sequence ID" value="XM_001027964.3"/>
</dbReference>
<dbReference type="EMBL" id="GG662212">
    <property type="protein sequence ID" value="EAS07722.1"/>
    <property type="molecule type" value="Genomic_DNA"/>
</dbReference>
<dbReference type="KEGG" id="tet:TTHERM_00497760"/>
<dbReference type="PRINTS" id="PR00721">
    <property type="entry name" value="STOMATIN"/>
</dbReference>
<dbReference type="OrthoDB" id="434619at2759"/>
<dbReference type="OMA" id="AMNMQLK"/>
<dbReference type="AlphaFoldDB" id="I7M4N3"/>
<dbReference type="SUPFAM" id="SSF117892">
    <property type="entry name" value="Band 7/SPFH domain"/>
    <property type="match status" value="1"/>
</dbReference>
<dbReference type="PANTHER" id="PTHR43327">
    <property type="entry name" value="STOMATIN-LIKE PROTEIN 2, MITOCHONDRIAL"/>
    <property type="match status" value="1"/>
</dbReference>
<name>I7M4N3_TETTS</name>
<dbReference type="GO" id="GO:0007005">
    <property type="term" value="P:mitochondrion organization"/>
    <property type="evidence" value="ECO:0007669"/>
    <property type="project" value="TreeGrafter"/>
</dbReference>
<dbReference type="GeneID" id="7835333"/>
<evidence type="ECO:0000313" key="5">
    <source>
        <dbReference type="Proteomes" id="UP000009168"/>
    </source>
</evidence>
<dbReference type="GO" id="GO:0005886">
    <property type="term" value="C:plasma membrane"/>
    <property type="evidence" value="ECO:0007669"/>
    <property type="project" value="UniProtKB-ARBA"/>
</dbReference>
<dbReference type="InterPro" id="IPR001972">
    <property type="entry name" value="Stomatin_HflK_fam"/>
</dbReference>